<dbReference type="PANTHER" id="PTHR22789">
    <property type="entry name" value="FUCULOSE PHOSPHATE ALDOLASE"/>
    <property type="match status" value="1"/>
</dbReference>
<keyword evidence="2" id="KW-0456">Lyase</keyword>
<dbReference type="GO" id="GO:0019323">
    <property type="term" value="P:pentose catabolic process"/>
    <property type="evidence" value="ECO:0007669"/>
    <property type="project" value="TreeGrafter"/>
</dbReference>
<dbReference type="EMBL" id="MNUV01000016">
    <property type="protein sequence ID" value="OIO08091.1"/>
    <property type="molecule type" value="Genomic_DNA"/>
</dbReference>
<comment type="caution">
    <text evidence="4">The sequence shown here is derived from an EMBL/GenBank/DDBJ whole genome shotgun (WGS) entry which is preliminary data.</text>
</comment>
<dbReference type="GO" id="GO:0005829">
    <property type="term" value="C:cytosol"/>
    <property type="evidence" value="ECO:0007669"/>
    <property type="project" value="TreeGrafter"/>
</dbReference>
<dbReference type="Gene3D" id="3.40.225.10">
    <property type="entry name" value="Class II aldolase/adducin N-terminal domain"/>
    <property type="match status" value="1"/>
</dbReference>
<evidence type="ECO:0000313" key="5">
    <source>
        <dbReference type="Proteomes" id="UP000182860"/>
    </source>
</evidence>
<dbReference type="SMART" id="SM01007">
    <property type="entry name" value="Aldolase_II"/>
    <property type="match status" value="1"/>
</dbReference>
<gene>
    <name evidence="4" type="ORF">AUJ35_00985</name>
</gene>
<name>A0A1J4TB19_9BACT</name>
<sequence>MSKEKYIGTKFNIVFVGDFHPTIREKESIKEMIKSGKATAKMGMKDENGGNISIKTKEGLIIKRTGAHPDSLKISDFVLVVQADKDTVWVKGKYEPSSESRLHYFVHQARPEIKCVFHAHDFLVLKSKQRFKEVAFLKPYSYGTMESARAVAQVAKTHEYIVQENHGVIALGKNIKNALDIITKYHEKFKLSA</sequence>
<evidence type="ECO:0000256" key="1">
    <source>
        <dbReference type="ARBA" id="ARBA00022723"/>
    </source>
</evidence>
<dbReference type="InterPro" id="IPR050197">
    <property type="entry name" value="Aldolase_class_II_sugar_metab"/>
</dbReference>
<dbReference type="Pfam" id="PF00596">
    <property type="entry name" value="Aldolase_II"/>
    <property type="match status" value="1"/>
</dbReference>
<dbReference type="InterPro" id="IPR036409">
    <property type="entry name" value="Aldolase_II/adducin_N_sf"/>
</dbReference>
<organism evidence="4 5">
    <name type="scientific">Candidatus Falkowbacteria bacterium CG1_02_41_21</name>
    <dbReference type="NCBI Taxonomy" id="1805147"/>
    <lineage>
        <taxon>Bacteria</taxon>
        <taxon>Candidatus Falkowiibacteriota</taxon>
    </lineage>
</organism>
<proteinExistence type="predicted"/>
<evidence type="ECO:0000259" key="3">
    <source>
        <dbReference type="SMART" id="SM01007"/>
    </source>
</evidence>
<accession>A0A1J4TB19</accession>
<evidence type="ECO:0000256" key="2">
    <source>
        <dbReference type="ARBA" id="ARBA00023239"/>
    </source>
</evidence>
<dbReference type="SUPFAM" id="SSF53639">
    <property type="entry name" value="AraD/HMP-PK domain-like"/>
    <property type="match status" value="1"/>
</dbReference>
<dbReference type="PANTHER" id="PTHR22789:SF0">
    <property type="entry name" value="3-OXO-TETRONATE 4-PHOSPHATE DECARBOXYLASE-RELATED"/>
    <property type="match status" value="1"/>
</dbReference>
<evidence type="ECO:0000313" key="4">
    <source>
        <dbReference type="EMBL" id="OIO08091.1"/>
    </source>
</evidence>
<dbReference type="InterPro" id="IPR001303">
    <property type="entry name" value="Aldolase_II/adducin_N"/>
</dbReference>
<keyword evidence="1" id="KW-0479">Metal-binding</keyword>
<dbReference type="AlphaFoldDB" id="A0A1J4TB19"/>
<feature type="domain" description="Class II aldolase/adducin N-terminal" evidence="3">
    <location>
        <begin position="30"/>
        <end position="193"/>
    </location>
</feature>
<dbReference type="Proteomes" id="UP000182860">
    <property type="component" value="Unassembled WGS sequence"/>
</dbReference>
<dbReference type="GO" id="GO:0016832">
    <property type="term" value="F:aldehyde-lyase activity"/>
    <property type="evidence" value="ECO:0007669"/>
    <property type="project" value="TreeGrafter"/>
</dbReference>
<reference evidence="4 5" key="1">
    <citation type="journal article" date="2016" name="Environ. Microbiol.">
        <title>Genomic resolution of a cold subsurface aquifer community provides metabolic insights for novel microbes adapted to high CO concentrations.</title>
        <authorList>
            <person name="Probst A.J."/>
            <person name="Castelle C.J."/>
            <person name="Singh A."/>
            <person name="Brown C.T."/>
            <person name="Anantharaman K."/>
            <person name="Sharon I."/>
            <person name="Hug L.A."/>
            <person name="Burstein D."/>
            <person name="Emerson J.B."/>
            <person name="Thomas B.C."/>
            <person name="Banfield J.F."/>
        </authorList>
    </citation>
    <scope>NUCLEOTIDE SEQUENCE [LARGE SCALE GENOMIC DNA]</scope>
    <source>
        <strain evidence="4">CG1_02_41_21</strain>
    </source>
</reference>
<protein>
    <recommendedName>
        <fullName evidence="3">Class II aldolase/adducin N-terminal domain-containing protein</fullName>
    </recommendedName>
</protein>
<dbReference type="GO" id="GO:0046872">
    <property type="term" value="F:metal ion binding"/>
    <property type="evidence" value="ECO:0007669"/>
    <property type="project" value="UniProtKB-KW"/>
</dbReference>